<dbReference type="Proteomes" id="UP000693808">
    <property type="component" value="Segment"/>
</dbReference>
<evidence type="ECO:0000313" key="3">
    <source>
        <dbReference type="Proteomes" id="UP000693808"/>
    </source>
</evidence>
<sequence length="67" mass="7998">MSMTTHKLAESWLTIRIETKGDSKFVTIMSTFHVNKEFTLPHCYGLSFSDSEILRDRDFLKYYARFR</sequence>
<feature type="domain" description="DUF7300" evidence="1">
    <location>
        <begin position="7"/>
        <end position="61"/>
    </location>
</feature>
<accession>A0A8F2F456</accession>
<reference evidence="2" key="1">
    <citation type="submission" date="2021-05" db="EMBL/GenBank/DDBJ databases">
        <title>T7-related bacteriophages infecting various Enterobacter hosts.</title>
        <authorList>
            <person name="Efimov A.D."/>
            <person name="Bogdan V.I."/>
            <person name="Kulikov E.E."/>
            <person name="Golomidova A.K."/>
            <person name="Letarov A.V."/>
        </authorList>
    </citation>
    <scope>NUCLEOTIDE SEQUENCE</scope>
</reference>
<name>A0A8F2F456_9CAUD</name>
<proteinExistence type="predicted"/>
<evidence type="ECO:0000313" key="2">
    <source>
        <dbReference type="EMBL" id="QWT56347.1"/>
    </source>
</evidence>
<dbReference type="EMBL" id="MZ223858">
    <property type="protein sequence ID" value="QWT56347.1"/>
    <property type="molecule type" value="Genomic_DNA"/>
</dbReference>
<keyword evidence="3" id="KW-1185">Reference proteome</keyword>
<dbReference type="Pfam" id="PF23974">
    <property type="entry name" value="DUF7300"/>
    <property type="match status" value="1"/>
</dbReference>
<organism evidence="2 3">
    <name type="scientific">Enterobacter phage EV136_1</name>
    <dbReference type="NCBI Taxonomy" id="2849096"/>
    <lineage>
        <taxon>Viruses</taxon>
        <taxon>Duplodnaviria</taxon>
        <taxon>Heunggongvirae</taxon>
        <taxon>Uroviricota</taxon>
        <taxon>Caudoviricetes</taxon>
        <taxon>Autographivirales</taxon>
        <taxon>Autotranscriptaviridae</taxon>
        <taxon>Studiervirinae</taxon>
        <taxon>Kayfunavirus</taxon>
        <taxon>Kayfunavirus EV1361</taxon>
    </lineage>
</organism>
<evidence type="ECO:0000259" key="1">
    <source>
        <dbReference type="Pfam" id="PF23974"/>
    </source>
</evidence>
<dbReference type="InterPro" id="IPR055724">
    <property type="entry name" value="DUF7300"/>
</dbReference>
<protein>
    <recommendedName>
        <fullName evidence="1">DUF7300 domain-containing protein</fullName>
    </recommendedName>
</protein>